<dbReference type="SMART" id="SM00456">
    <property type="entry name" value="WW"/>
    <property type="match status" value="1"/>
</dbReference>
<evidence type="ECO:0000256" key="2">
    <source>
        <dbReference type="SAM" id="MobiDB-lite"/>
    </source>
</evidence>
<gene>
    <name evidence="4" type="ORF">IFR04_001343</name>
</gene>
<comment type="caution">
    <text evidence="4">The sequence shown here is derived from an EMBL/GenBank/DDBJ whole genome shotgun (WGS) entry which is preliminary data.</text>
</comment>
<proteinExistence type="predicted"/>
<dbReference type="OrthoDB" id="5945798at2759"/>
<dbReference type="AlphaFoldDB" id="A0A8H8BVP3"/>
<sequence>MDPLSIAASVGGLTTACLTIGLKLNDVASKFSDSSQIISALYSETRIISFSLSKLQSLLLGTDAAPSQALLQPDVLAALDVSVTGCAVTLSCLDDELRNLVPKLEKNQGLGFVDKAGFVFKDQKLKDLSNQLRGQCGGITFLLTCLQMASMEERRRSVDDNQAMIQNIAHEAQSLRELYPSVKVAQSILEAPGDFGSILGDTRSSIISDREFEFDDLVVNSQAYRRALIAAKRNLRKGGLQQTEGDLIDMGNDVDEVPLSQDLNKASLSGGEHVIVPGAAEAQNLQQTVKRPGEKSGPKHNNSTESSSTTINPKAPPKKLGQEKARAIFKSWEDAHREQERSNANNASVSSAPAIARESRPTATENKPKNFYPHAFERWEALSTHWEGLTSFWIRRLERNTAEFNNDPSSEQLAEQVKDLSAAGKNLFDAVVELQRLRASSERKFQRWFFETRAEQERSQELVISLEDSLREERVQHRDSLSNERVRLTVEFEGKLVHERGELEARLSRLQREASEQRQTLSSTKEEARRAWYELGRREEVERDRISKMESGKPVPVGGVVLFPLKSSSWDEDSENKIPLLYEVSPAPEVPEPWVAQWDGEHDKWLFVNSETKESGYTRPKPAPRPRLKHRKKSRNAAYNTSPVAEETVSPFLIPREDERPGNALVNTSAE</sequence>
<keyword evidence="1" id="KW-0175">Coiled coil</keyword>
<feature type="compositionally biased region" description="Basic residues" evidence="2">
    <location>
        <begin position="622"/>
        <end position="635"/>
    </location>
</feature>
<feature type="region of interest" description="Disordered" evidence="2">
    <location>
        <begin position="289"/>
        <end position="323"/>
    </location>
</feature>
<dbReference type="CDD" id="cd00201">
    <property type="entry name" value="WW"/>
    <property type="match status" value="1"/>
</dbReference>
<keyword evidence="5" id="KW-1185">Reference proteome</keyword>
<feature type="compositionally biased region" description="Low complexity" evidence="2">
    <location>
        <begin position="342"/>
        <end position="354"/>
    </location>
</feature>
<evidence type="ECO:0000259" key="3">
    <source>
        <dbReference type="PROSITE" id="PS50020"/>
    </source>
</evidence>
<feature type="domain" description="WW" evidence="3">
    <location>
        <begin position="588"/>
        <end position="622"/>
    </location>
</feature>
<reference evidence="4" key="1">
    <citation type="submission" date="2021-02" db="EMBL/GenBank/DDBJ databases">
        <title>Genome sequence Cadophora malorum strain M34.</title>
        <authorList>
            <person name="Stefanovic E."/>
            <person name="Vu D."/>
            <person name="Scully C."/>
            <person name="Dijksterhuis J."/>
            <person name="Roader J."/>
            <person name="Houbraken J."/>
        </authorList>
    </citation>
    <scope>NUCLEOTIDE SEQUENCE</scope>
    <source>
        <strain evidence="4">M34</strain>
    </source>
</reference>
<organism evidence="4 5">
    <name type="scientific">Cadophora malorum</name>
    <dbReference type="NCBI Taxonomy" id="108018"/>
    <lineage>
        <taxon>Eukaryota</taxon>
        <taxon>Fungi</taxon>
        <taxon>Dikarya</taxon>
        <taxon>Ascomycota</taxon>
        <taxon>Pezizomycotina</taxon>
        <taxon>Leotiomycetes</taxon>
        <taxon>Helotiales</taxon>
        <taxon>Ploettnerulaceae</taxon>
        <taxon>Cadophora</taxon>
    </lineage>
</organism>
<feature type="region of interest" description="Disordered" evidence="2">
    <location>
        <begin position="335"/>
        <end position="369"/>
    </location>
</feature>
<evidence type="ECO:0000313" key="5">
    <source>
        <dbReference type="Proteomes" id="UP000664132"/>
    </source>
</evidence>
<evidence type="ECO:0000313" key="4">
    <source>
        <dbReference type="EMBL" id="KAG4425424.1"/>
    </source>
</evidence>
<feature type="coiled-coil region" evidence="1">
    <location>
        <begin position="500"/>
        <end position="531"/>
    </location>
</feature>
<accession>A0A8H8BVP3</accession>
<feature type="region of interest" description="Disordered" evidence="2">
    <location>
        <begin position="612"/>
        <end position="671"/>
    </location>
</feature>
<dbReference type="Proteomes" id="UP000664132">
    <property type="component" value="Unassembled WGS sequence"/>
</dbReference>
<dbReference type="InterPro" id="IPR001202">
    <property type="entry name" value="WW_dom"/>
</dbReference>
<dbReference type="PROSITE" id="PS50020">
    <property type="entry name" value="WW_DOMAIN_2"/>
    <property type="match status" value="1"/>
</dbReference>
<dbReference type="EMBL" id="JAFJYH010000010">
    <property type="protein sequence ID" value="KAG4425424.1"/>
    <property type="molecule type" value="Genomic_DNA"/>
</dbReference>
<feature type="compositionally biased region" description="Low complexity" evidence="2">
    <location>
        <begin position="301"/>
        <end position="312"/>
    </location>
</feature>
<protein>
    <recommendedName>
        <fullName evidence="3">WW domain-containing protein</fullName>
    </recommendedName>
</protein>
<evidence type="ECO:0000256" key="1">
    <source>
        <dbReference type="SAM" id="Coils"/>
    </source>
</evidence>
<name>A0A8H8BVP3_9HELO</name>